<dbReference type="EMBL" id="VUJU01000598">
    <property type="protein sequence ID" value="KAF0769443.1"/>
    <property type="molecule type" value="Genomic_DNA"/>
</dbReference>
<gene>
    <name evidence="1" type="ORF">FWK35_00003288</name>
</gene>
<keyword evidence="2" id="KW-1185">Reference proteome</keyword>
<proteinExistence type="predicted"/>
<organism evidence="1 2">
    <name type="scientific">Aphis craccivora</name>
    <name type="common">Cowpea aphid</name>
    <dbReference type="NCBI Taxonomy" id="307492"/>
    <lineage>
        <taxon>Eukaryota</taxon>
        <taxon>Metazoa</taxon>
        <taxon>Ecdysozoa</taxon>
        <taxon>Arthropoda</taxon>
        <taxon>Hexapoda</taxon>
        <taxon>Insecta</taxon>
        <taxon>Pterygota</taxon>
        <taxon>Neoptera</taxon>
        <taxon>Paraneoptera</taxon>
        <taxon>Hemiptera</taxon>
        <taxon>Sternorrhyncha</taxon>
        <taxon>Aphidomorpha</taxon>
        <taxon>Aphidoidea</taxon>
        <taxon>Aphididae</taxon>
        <taxon>Aphidini</taxon>
        <taxon>Aphis</taxon>
        <taxon>Aphis</taxon>
    </lineage>
</organism>
<evidence type="ECO:0000313" key="1">
    <source>
        <dbReference type="EMBL" id="KAF0769443.1"/>
    </source>
</evidence>
<sequence>MYWAQDTIFFLHILYVLVDIKSNQFIVFYFMATGTDYLSMFIKKKFSFKQHFIPNIILLISLKKMINRGLQNCYIFPLQRSGLLSLIFLLYTDRITSLAHIFSKIFTITFSLSKYFQTSGIDLIKFQQLIKAVLTQLEMKNGMEDKNKQNYDDPIKDAEQKFTVEVQPKILQWLHNGYQVLTIAYKYLYCFPVTEVVCERSFFILKYIENLFRSKLTDEILKHLC</sequence>
<evidence type="ECO:0000313" key="2">
    <source>
        <dbReference type="Proteomes" id="UP000478052"/>
    </source>
</evidence>
<dbReference type="Proteomes" id="UP000478052">
    <property type="component" value="Unassembled WGS sequence"/>
</dbReference>
<evidence type="ECO:0008006" key="3">
    <source>
        <dbReference type="Google" id="ProtNLM"/>
    </source>
</evidence>
<comment type="caution">
    <text evidence="1">The sequence shown here is derived from an EMBL/GenBank/DDBJ whole genome shotgun (WGS) entry which is preliminary data.</text>
</comment>
<accession>A0A6G0ZF97</accession>
<dbReference type="AlphaFoldDB" id="A0A6G0ZF97"/>
<protein>
    <recommendedName>
        <fullName evidence="3">HAT C-terminal dimerisation domain-containing protein</fullName>
    </recommendedName>
</protein>
<name>A0A6G0ZF97_APHCR</name>
<reference evidence="1 2" key="1">
    <citation type="submission" date="2019-08" db="EMBL/GenBank/DDBJ databases">
        <title>Whole genome of Aphis craccivora.</title>
        <authorList>
            <person name="Voronova N.V."/>
            <person name="Shulinski R.S."/>
            <person name="Bandarenka Y.V."/>
            <person name="Zhorov D.G."/>
            <person name="Warner D."/>
        </authorList>
    </citation>
    <scope>NUCLEOTIDE SEQUENCE [LARGE SCALE GENOMIC DNA]</scope>
    <source>
        <strain evidence="1">180601</strain>
        <tissue evidence="1">Whole Body</tissue>
    </source>
</reference>